<evidence type="ECO:0000259" key="3">
    <source>
        <dbReference type="Pfam" id="PF00675"/>
    </source>
</evidence>
<name>A0A0M2NFZ3_9FIRM</name>
<proteinExistence type="inferred from homology"/>
<dbReference type="Pfam" id="PF00675">
    <property type="entry name" value="Peptidase_M16"/>
    <property type="match status" value="1"/>
</dbReference>
<reference evidence="5 6" key="1">
    <citation type="submission" date="2015-04" db="EMBL/GenBank/DDBJ databases">
        <title>Draft genome sequence of bacteremic isolate Catabacter hongkongensis type strain HKU16T.</title>
        <authorList>
            <person name="Lau S.K."/>
            <person name="Teng J.L."/>
            <person name="Huang Y."/>
            <person name="Curreem S.O."/>
            <person name="Tsui S.K."/>
            <person name="Woo P.C."/>
        </authorList>
    </citation>
    <scope>NUCLEOTIDE SEQUENCE [LARGE SCALE GENOMIC DNA]</scope>
    <source>
        <strain evidence="5 6">HKU16</strain>
    </source>
</reference>
<dbReference type="PANTHER" id="PTHR11851">
    <property type="entry name" value="METALLOPROTEASE"/>
    <property type="match status" value="1"/>
</dbReference>
<dbReference type="FunFam" id="3.30.830.10:FF:000008">
    <property type="entry name" value="Mitochondrial-processing peptidase subunit beta"/>
    <property type="match status" value="1"/>
</dbReference>
<feature type="domain" description="Peptidase M16 N-terminal" evidence="3">
    <location>
        <begin position="20"/>
        <end position="162"/>
    </location>
</feature>
<dbReference type="Proteomes" id="UP000034076">
    <property type="component" value="Unassembled WGS sequence"/>
</dbReference>
<dbReference type="AlphaFoldDB" id="A0A0M2NFZ3"/>
<protein>
    <submittedName>
        <fullName evidence="5">Peptidase</fullName>
    </submittedName>
</protein>
<dbReference type="Pfam" id="PF05193">
    <property type="entry name" value="Peptidase_M16_C"/>
    <property type="match status" value="1"/>
</dbReference>
<dbReference type="InterPro" id="IPR011765">
    <property type="entry name" value="Pept_M16_N"/>
</dbReference>
<comment type="similarity">
    <text evidence="1 2">Belongs to the peptidase M16 family.</text>
</comment>
<dbReference type="RefSeq" id="WP_052740412.1">
    <property type="nucleotide sequence ID" value="NZ_CAUERS010000076.1"/>
</dbReference>
<dbReference type="PANTHER" id="PTHR11851:SF49">
    <property type="entry name" value="MITOCHONDRIAL-PROCESSING PEPTIDASE SUBUNIT ALPHA"/>
    <property type="match status" value="1"/>
</dbReference>
<dbReference type="EMBL" id="LAYJ01000078">
    <property type="protein sequence ID" value="KKI51449.1"/>
    <property type="molecule type" value="Genomic_DNA"/>
</dbReference>
<dbReference type="STRING" id="270498.CHK_1237"/>
<dbReference type="Gene3D" id="3.30.830.10">
    <property type="entry name" value="Metalloenzyme, LuxS/M16 peptidase-like"/>
    <property type="match status" value="2"/>
</dbReference>
<evidence type="ECO:0000256" key="1">
    <source>
        <dbReference type="ARBA" id="ARBA00007261"/>
    </source>
</evidence>
<evidence type="ECO:0000259" key="4">
    <source>
        <dbReference type="Pfam" id="PF05193"/>
    </source>
</evidence>
<dbReference type="OrthoDB" id="9811314at2"/>
<dbReference type="PATRIC" id="fig|270498.16.peg.196"/>
<gene>
    <name evidence="5" type="ORF">CHK_1237</name>
</gene>
<evidence type="ECO:0000256" key="2">
    <source>
        <dbReference type="RuleBase" id="RU004447"/>
    </source>
</evidence>
<sequence>MDQTFVDEMLECGVRLIGERLPNFHSVTAGIWVGAGSVTETKEENGISHLIEHMLFKGTEKRSAKQISVDVDNIGGQINAFTSKECTCYYIKVIDEKLGEGLEILTDLFCNATLLPEELDKERNVVLEEIAMSNDNPEDAAMDLISSTYFDGCSLSKTILGPAENIRRFTRDDLKSYMDRYYTASNIVVAVAGNFDVDKLRDCLNSLFVSMNRKKLQIPEFADCNGFAPRKDGFEVSDRDIEQVHLCMGMPCFDQKDKRKYALNILNNVVGGSMSSRLFQKIREEMGMAYSVFTYPALYSSTGMYGVYAGTMAGNTEQVAEMIVAELKKIKENGITEEEFAQSREQLKGNLILSLESTSSKMSAIGKAMILTGNVYSDEEVLRFIDEVRYGQMREVIDYCIDLDRLTTTCVGKINDQGMMKKILFG</sequence>
<dbReference type="GO" id="GO:0046872">
    <property type="term" value="F:metal ion binding"/>
    <property type="evidence" value="ECO:0007669"/>
    <property type="project" value="InterPro"/>
</dbReference>
<evidence type="ECO:0000313" key="5">
    <source>
        <dbReference type="EMBL" id="KKI51449.1"/>
    </source>
</evidence>
<evidence type="ECO:0000313" key="6">
    <source>
        <dbReference type="Proteomes" id="UP000034076"/>
    </source>
</evidence>
<dbReference type="InterPro" id="IPR011249">
    <property type="entry name" value="Metalloenz_LuxS/M16"/>
</dbReference>
<accession>A0A0M2NFZ3</accession>
<dbReference type="PROSITE" id="PS00143">
    <property type="entry name" value="INSULINASE"/>
    <property type="match status" value="1"/>
</dbReference>
<organism evidence="5 6">
    <name type="scientific">Christensenella hongkongensis</name>
    <dbReference type="NCBI Taxonomy" id="270498"/>
    <lineage>
        <taxon>Bacteria</taxon>
        <taxon>Bacillati</taxon>
        <taxon>Bacillota</taxon>
        <taxon>Clostridia</taxon>
        <taxon>Christensenellales</taxon>
        <taxon>Christensenellaceae</taxon>
        <taxon>Christensenella</taxon>
    </lineage>
</organism>
<dbReference type="GO" id="GO:0006508">
    <property type="term" value="P:proteolysis"/>
    <property type="evidence" value="ECO:0007669"/>
    <property type="project" value="InterPro"/>
</dbReference>
<dbReference type="InterPro" id="IPR001431">
    <property type="entry name" value="Pept_M16_Zn_BS"/>
</dbReference>
<dbReference type="GO" id="GO:0004222">
    <property type="term" value="F:metalloendopeptidase activity"/>
    <property type="evidence" value="ECO:0007669"/>
    <property type="project" value="InterPro"/>
</dbReference>
<comment type="caution">
    <text evidence="5">The sequence shown here is derived from an EMBL/GenBank/DDBJ whole genome shotgun (WGS) entry which is preliminary data.</text>
</comment>
<feature type="domain" description="Peptidase M16 C-terminal" evidence="4">
    <location>
        <begin position="169"/>
        <end position="347"/>
    </location>
</feature>
<dbReference type="InterPro" id="IPR050361">
    <property type="entry name" value="MPP/UQCRC_Complex"/>
</dbReference>
<dbReference type="InterPro" id="IPR007863">
    <property type="entry name" value="Peptidase_M16_C"/>
</dbReference>
<keyword evidence="6" id="KW-1185">Reference proteome</keyword>
<dbReference type="SUPFAM" id="SSF63411">
    <property type="entry name" value="LuxS/MPP-like metallohydrolase"/>
    <property type="match status" value="2"/>
</dbReference>